<dbReference type="AlphaFoldDB" id="A0A2H1I824"/>
<name>A0A2H1I824_BRELN</name>
<feature type="chain" id="PRO_5013809659" evidence="7">
    <location>
        <begin position="37"/>
        <end position="821"/>
    </location>
</feature>
<evidence type="ECO:0000259" key="10">
    <source>
        <dbReference type="Pfam" id="PF19403"/>
    </source>
</evidence>
<feature type="transmembrane region" description="Helical" evidence="6">
    <location>
        <begin position="793"/>
        <end position="811"/>
    </location>
</feature>
<dbReference type="InterPro" id="IPR019931">
    <property type="entry name" value="LPXTG_anchor"/>
</dbReference>
<evidence type="ECO:0000256" key="7">
    <source>
        <dbReference type="SAM" id="SignalP"/>
    </source>
</evidence>
<feature type="domain" description="SpaA-like prealbumin fold" evidence="10">
    <location>
        <begin position="566"/>
        <end position="668"/>
    </location>
</feature>
<keyword evidence="4" id="KW-0572">Peptidoglycan-anchor</keyword>
<feature type="region of interest" description="Disordered" evidence="5">
    <location>
        <begin position="469"/>
        <end position="491"/>
    </location>
</feature>
<feature type="signal peptide" evidence="7">
    <location>
        <begin position="1"/>
        <end position="36"/>
    </location>
</feature>
<dbReference type="NCBIfam" id="TIGR01167">
    <property type="entry name" value="LPXTG_anchor"/>
    <property type="match status" value="1"/>
</dbReference>
<gene>
    <name evidence="12" type="ORF">BLIN101_00933</name>
</gene>
<evidence type="ECO:0000256" key="1">
    <source>
        <dbReference type="ARBA" id="ARBA00022512"/>
    </source>
</evidence>
<dbReference type="Proteomes" id="UP000234498">
    <property type="component" value="Unassembled WGS sequence"/>
</dbReference>
<organism evidence="12 13">
    <name type="scientific">Brevibacterium linens</name>
    <dbReference type="NCBI Taxonomy" id="1703"/>
    <lineage>
        <taxon>Bacteria</taxon>
        <taxon>Bacillati</taxon>
        <taxon>Actinomycetota</taxon>
        <taxon>Actinomycetes</taxon>
        <taxon>Micrococcales</taxon>
        <taxon>Brevibacteriaceae</taxon>
        <taxon>Brevibacterium</taxon>
    </lineage>
</organism>
<feature type="domain" description="Gram-positive cocci surface proteins LPxTG" evidence="8">
    <location>
        <begin position="776"/>
        <end position="819"/>
    </location>
</feature>
<keyword evidence="6" id="KW-1133">Transmembrane helix</keyword>
<dbReference type="OrthoDB" id="134475at2"/>
<keyword evidence="6" id="KW-0812">Transmembrane</keyword>
<evidence type="ECO:0000256" key="5">
    <source>
        <dbReference type="SAM" id="MobiDB-lite"/>
    </source>
</evidence>
<keyword evidence="3 7" id="KW-0732">Signal</keyword>
<keyword evidence="2" id="KW-0964">Secreted</keyword>
<dbReference type="Pfam" id="PF17802">
    <property type="entry name" value="SpaA"/>
    <property type="match status" value="1"/>
</dbReference>
<feature type="domain" description="SpaA-like prealbumin fold" evidence="11">
    <location>
        <begin position="323"/>
        <end position="437"/>
    </location>
</feature>
<feature type="domain" description="SpaA-like prealbumin fold" evidence="9">
    <location>
        <begin position="676"/>
        <end position="765"/>
    </location>
</feature>
<dbReference type="Pfam" id="PF19403">
    <property type="entry name" value="SpaA_2"/>
    <property type="match status" value="1"/>
</dbReference>
<evidence type="ECO:0000313" key="13">
    <source>
        <dbReference type="Proteomes" id="UP000234498"/>
    </source>
</evidence>
<dbReference type="Gene3D" id="2.60.40.10">
    <property type="entry name" value="Immunoglobulins"/>
    <property type="match status" value="1"/>
</dbReference>
<protein>
    <submittedName>
        <fullName evidence="12">LPXTG-motif cell wall anchor domain-containing protein</fullName>
    </submittedName>
</protein>
<evidence type="ECO:0000256" key="6">
    <source>
        <dbReference type="SAM" id="Phobius"/>
    </source>
</evidence>
<evidence type="ECO:0000256" key="3">
    <source>
        <dbReference type="ARBA" id="ARBA00022729"/>
    </source>
</evidence>
<dbReference type="InterPro" id="IPR013783">
    <property type="entry name" value="Ig-like_fold"/>
</dbReference>
<evidence type="ECO:0000259" key="8">
    <source>
        <dbReference type="Pfam" id="PF00746"/>
    </source>
</evidence>
<reference evidence="12 13" key="1">
    <citation type="submission" date="2017-03" db="EMBL/GenBank/DDBJ databases">
        <authorList>
            <person name="Afonso C.L."/>
            <person name="Miller P.J."/>
            <person name="Scott M.A."/>
            <person name="Spackman E."/>
            <person name="Goraichik I."/>
            <person name="Dimitrov K.M."/>
            <person name="Suarez D.L."/>
            <person name="Swayne D.E."/>
        </authorList>
    </citation>
    <scope>NUCLEOTIDE SEQUENCE [LARGE SCALE GENOMIC DNA]</scope>
    <source>
        <strain evidence="12 13">Mu101</strain>
    </source>
</reference>
<evidence type="ECO:0000259" key="11">
    <source>
        <dbReference type="Pfam" id="PF20674"/>
    </source>
</evidence>
<dbReference type="GO" id="GO:0005975">
    <property type="term" value="P:carbohydrate metabolic process"/>
    <property type="evidence" value="ECO:0007669"/>
    <property type="project" value="UniProtKB-ARBA"/>
</dbReference>
<sequence length="821" mass="84629">MTRLGLRVRAWWAALTAVLLVAAGGAVMLPAAPAYAAQIDAQQSTPTAKAQAKAASVDISCEPGVVYSVSGGGQLRKIVNGSSSDLGAPATKQERYWSVWYGWQYRDVPVQYFNGLGIGESGSPIYGFERTGNSGYSLGATVYRFDAKTGSWGPVGEPIANTGTNLVAGAVDLKTGNYYYGGYADNGRSFKLYVFDSSSDSSRVKGTIDTSADLGSTANGDIAFDRNGNLFIVRGSGTTTTVFSVTAASLAKANGGTIASSNSAGFTTNSNVNGVSFDAAGKAYLGTGDTITSYDMPNWSNKQSFASGSWSSTDLASCSSPATITLQKDVQGGRAKSSDQFGLSLKQGDTELGATTTTGTATGIQDEIVGPLPAKRGAEITFSESAATGADLGDYARTYSCTVDGKELAESSGTGTSGTVTIPNTGEAVVCTITNAPLTANVSIHKDVVDENGANKKPGQGWTVGAKATATTDSVTSNPTAATHKTNSNGNAKWGLKFSKTTGRATVAISETQQDGFEFKSGSCEITHLDGSKDTKKLTSDKSTDLTGIKPGDNVDCTYLNKVRDTALTLVKKVDNTAAAGTAKDTDWTLKAAGDAASANKTVEGKTGSTEVTKAKVKAGKYSLSEVGTPKGYEASDWVCKPTSGSGVVTSDKSSVTLKSGDDVTCTITNTAKTGAVTWGKTDESGNALKGSVWTLTGPDGSELTIEDCAAASASECNGQDKDPVAGKFSVTGLKWGDYTLTEKKAPAGYILDDTPHTFTVSGSELDKKLGSYTNEQKPQVALPLTGGTGSQIYLIGGAALLAAAGAIALLKGLRRRNRKH</sequence>
<evidence type="ECO:0000313" key="12">
    <source>
        <dbReference type="EMBL" id="SMX71192.1"/>
    </source>
</evidence>
<dbReference type="SUPFAM" id="SSF63829">
    <property type="entry name" value="Calcium-dependent phosphotriesterase"/>
    <property type="match status" value="1"/>
</dbReference>
<accession>A0A2H1I824</accession>
<dbReference type="InterPro" id="IPR048834">
    <property type="entry name" value="SpaA_pre-album"/>
</dbReference>
<evidence type="ECO:0000256" key="4">
    <source>
        <dbReference type="ARBA" id="ARBA00023088"/>
    </source>
</evidence>
<keyword evidence="1" id="KW-0134">Cell wall</keyword>
<keyword evidence="6" id="KW-0472">Membrane</keyword>
<dbReference type="InterPro" id="IPR045826">
    <property type="entry name" value="SpaA_PFL_dom_2"/>
</dbReference>
<dbReference type="Pfam" id="PF20674">
    <property type="entry name" value="SpaA_3"/>
    <property type="match status" value="1"/>
</dbReference>
<proteinExistence type="predicted"/>
<evidence type="ECO:0000256" key="2">
    <source>
        <dbReference type="ARBA" id="ARBA00022525"/>
    </source>
</evidence>
<evidence type="ECO:0000259" key="9">
    <source>
        <dbReference type="Pfam" id="PF17802"/>
    </source>
</evidence>
<dbReference type="EMBL" id="FXZA01000002">
    <property type="protein sequence ID" value="SMX71192.1"/>
    <property type="molecule type" value="Genomic_DNA"/>
</dbReference>
<dbReference type="Pfam" id="PF00746">
    <property type="entry name" value="Gram_pos_anchor"/>
    <property type="match status" value="1"/>
</dbReference>
<dbReference type="InterPro" id="IPR041033">
    <property type="entry name" value="SpaA_PFL_dom_1"/>
</dbReference>